<evidence type="ECO:0000313" key="1">
    <source>
        <dbReference type="EMBL" id="KAH0449466.1"/>
    </source>
</evidence>
<sequence>MKIGGSVTCNRLERKLSLSVCGPKYRTRVERGDRQLRLALVWRSEKGRIGSGLSRSELARIELDGGRSKACRAFTCGKRRGGEVEGDVVSVEQRAGYPPLTKNSSSSLYWREQRQNRGVTAAYPGRDAIAAGFMVPTVRGVQDSRRDLRDTIELRYDFIFCFL</sequence>
<protein>
    <submittedName>
        <fullName evidence="1">Uncharacterized protein</fullName>
    </submittedName>
</protein>
<organism evidence="1 2">
    <name type="scientific">Dendrobium chrysotoxum</name>
    <name type="common">Orchid</name>
    <dbReference type="NCBI Taxonomy" id="161865"/>
    <lineage>
        <taxon>Eukaryota</taxon>
        <taxon>Viridiplantae</taxon>
        <taxon>Streptophyta</taxon>
        <taxon>Embryophyta</taxon>
        <taxon>Tracheophyta</taxon>
        <taxon>Spermatophyta</taxon>
        <taxon>Magnoliopsida</taxon>
        <taxon>Liliopsida</taxon>
        <taxon>Asparagales</taxon>
        <taxon>Orchidaceae</taxon>
        <taxon>Epidendroideae</taxon>
        <taxon>Malaxideae</taxon>
        <taxon>Dendrobiinae</taxon>
        <taxon>Dendrobium</taxon>
    </lineage>
</organism>
<evidence type="ECO:0000313" key="2">
    <source>
        <dbReference type="Proteomes" id="UP000775213"/>
    </source>
</evidence>
<keyword evidence="2" id="KW-1185">Reference proteome</keyword>
<reference evidence="1 2" key="1">
    <citation type="journal article" date="2021" name="Hortic Res">
        <title>Chromosome-scale assembly of the Dendrobium chrysotoxum genome enhances the understanding of orchid evolution.</title>
        <authorList>
            <person name="Zhang Y."/>
            <person name="Zhang G.Q."/>
            <person name="Zhang D."/>
            <person name="Liu X.D."/>
            <person name="Xu X.Y."/>
            <person name="Sun W.H."/>
            <person name="Yu X."/>
            <person name="Zhu X."/>
            <person name="Wang Z.W."/>
            <person name="Zhao X."/>
            <person name="Zhong W.Y."/>
            <person name="Chen H."/>
            <person name="Yin W.L."/>
            <person name="Huang T."/>
            <person name="Niu S.C."/>
            <person name="Liu Z.J."/>
        </authorList>
    </citation>
    <scope>NUCLEOTIDE SEQUENCE [LARGE SCALE GENOMIC DNA]</scope>
    <source>
        <strain evidence="1">Lindl</strain>
    </source>
</reference>
<comment type="caution">
    <text evidence="1">The sequence shown here is derived from an EMBL/GenBank/DDBJ whole genome shotgun (WGS) entry which is preliminary data.</text>
</comment>
<dbReference type="Proteomes" id="UP000775213">
    <property type="component" value="Unassembled WGS sequence"/>
</dbReference>
<accession>A0AAV7G071</accession>
<proteinExistence type="predicted"/>
<dbReference type="EMBL" id="JAGFBR010000018">
    <property type="protein sequence ID" value="KAH0449466.1"/>
    <property type="molecule type" value="Genomic_DNA"/>
</dbReference>
<dbReference type="AlphaFoldDB" id="A0AAV7G071"/>
<name>A0AAV7G071_DENCH</name>
<gene>
    <name evidence="1" type="ORF">IEQ34_020158</name>
</gene>